<evidence type="ECO:0000313" key="1">
    <source>
        <dbReference type="EnsemblPlants" id="EMT21137"/>
    </source>
</evidence>
<dbReference type="EnsemblPlants" id="EMT21137">
    <property type="protein sequence ID" value="EMT21137"/>
    <property type="gene ID" value="F775_23779"/>
</dbReference>
<dbReference type="AlphaFoldDB" id="M8C233"/>
<protein>
    <submittedName>
        <fullName evidence="1">Uncharacterized protein</fullName>
    </submittedName>
</protein>
<proteinExistence type="predicted"/>
<accession>M8C233</accession>
<reference evidence="1" key="1">
    <citation type="submission" date="2015-06" db="UniProtKB">
        <authorList>
            <consortium name="EnsemblPlants"/>
        </authorList>
    </citation>
    <scope>IDENTIFICATION</scope>
</reference>
<name>M8C233_AEGTA</name>
<organism evidence="1">
    <name type="scientific">Aegilops tauschii</name>
    <name type="common">Tausch's goatgrass</name>
    <name type="synonym">Aegilops squarrosa</name>
    <dbReference type="NCBI Taxonomy" id="37682"/>
    <lineage>
        <taxon>Eukaryota</taxon>
        <taxon>Viridiplantae</taxon>
        <taxon>Streptophyta</taxon>
        <taxon>Embryophyta</taxon>
        <taxon>Tracheophyta</taxon>
        <taxon>Spermatophyta</taxon>
        <taxon>Magnoliopsida</taxon>
        <taxon>Liliopsida</taxon>
        <taxon>Poales</taxon>
        <taxon>Poaceae</taxon>
        <taxon>BOP clade</taxon>
        <taxon>Pooideae</taxon>
        <taxon>Triticodae</taxon>
        <taxon>Triticeae</taxon>
        <taxon>Triticinae</taxon>
        <taxon>Aegilops</taxon>
    </lineage>
</organism>
<sequence length="126" mass="12890">MNYSIRGVDSTDIVIGLHFVSPTFEPPNPELVEAAGQHRKPSTLPSIGETPTRHTLDACTRCVSTRSTITLPFTTSSESTSIMAAAAAGCCAVVSSGGGVAAGKAGTAKVVDQCLVLPLSMRPAGM</sequence>